<dbReference type="GO" id="GO:0016740">
    <property type="term" value="F:transferase activity"/>
    <property type="evidence" value="ECO:0007669"/>
    <property type="project" value="UniProtKB-KW"/>
</dbReference>
<dbReference type="SUPFAM" id="SSF53756">
    <property type="entry name" value="UDP-Glycosyltransferase/glycogen phosphorylase"/>
    <property type="match status" value="1"/>
</dbReference>
<dbReference type="AlphaFoldDB" id="A0AAV3XFK3"/>
<keyword evidence="3" id="KW-1185">Reference proteome</keyword>
<keyword evidence="2" id="KW-0808">Transferase</keyword>
<dbReference type="RefSeq" id="WP_226586121.1">
    <property type="nucleotide sequence ID" value="NZ_BLAY01000086.1"/>
</dbReference>
<protein>
    <submittedName>
        <fullName evidence="2">Glycosyl transferase family protein</fullName>
    </submittedName>
</protein>
<organism evidence="2 3">
    <name type="scientific">Microseira wollei NIES-4236</name>
    <dbReference type="NCBI Taxonomy" id="2530354"/>
    <lineage>
        <taxon>Bacteria</taxon>
        <taxon>Bacillati</taxon>
        <taxon>Cyanobacteriota</taxon>
        <taxon>Cyanophyceae</taxon>
        <taxon>Oscillatoriophycideae</taxon>
        <taxon>Aerosakkonematales</taxon>
        <taxon>Aerosakkonemataceae</taxon>
        <taxon>Microseira</taxon>
    </lineage>
</organism>
<evidence type="ECO:0000313" key="2">
    <source>
        <dbReference type="EMBL" id="GET40281.1"/>
    </source>
</evidence>
<comment type="caution">
    <text evidence="2">The sequence shown here is derived from an EMBL/GenBank/DDBJ whole genome shotgun (WGS) entry which is preliminary data.</text>
</comment>
<dbReference type="InterPro" id="IPR055259">
    <property type="entry name" value="YkvP/CgeB_Glyco_trans-like"/>
</dbReference>
<dbReference type="Proteomes" id="UP001050975">
    <property type="component" value="Unassembled WGS sequence"/>
</dbReference>
<gene>
    <name evidence="2" type="ORF">MiSe_50900</name>
</gene>
<name>A0AAV3XFK3_9CYAN</name>
<dbReference type="EMBL" id="BLAY01000086">
    <property type="protein sequence ID" value="GET40281.1"/>
    <property type="molecule type" value="Genomic_DNA"/>
</dbReference>
<reference evidence="2" key="1">
    <citation type="submission" date="2019-10" db="EMBL/GenBank/DDBJ databases">
        <title>Draft genome sequece of Microseira wollei NIES-4236.</title>
        <authorList>
            <person name="Yamaguchi H."/>
            <person name="Suzuki S."/>
            <person name="Kawachi M."/>
        </authorList>
    </citation>
    <scope>NUCLEOTIDE SEQUENCE</scope>
    <source>
        <strain evidence="2">NIES-4236</strain>
    </source>
</reference>
<evidence type="ECO:0000313" key="3">
    <source>
        <dbReference type="Proteomes" id="UP001050975"/>
    </source>
</evidence>
<evidence type="ECO:0000259" key="1">
    <source>
        <dbReference type="Pfam" id="PF13524"/>
    </source>
</evidence>
<feature type="domain" description="Spore protein YkvP/CgeB glycosyl transferase-like" evidence="1">
    <location>
        <begin position="171"/>
        <end position="299"/>
    </location>
</feature>
<proteinExistence type="predicted"/>
<dbReference type="Pfam" id="PF13524">
    <property type="entry name" value="Glyco_trans_1_2"/>
    <property type="match status" value="1"/>
</dbReference>
<sequence length="306" mass="35134">MRRKWKIGLRLFHINTLDVSKPGNVHGDEVVARGWEKYLLRRDDVESVYVYGASGAIAEELDVLIHFNPFLELHPKVKNILYLQNAFAKEKYPGGTAGVFQEVKSKFDGYLFTSQKLMEVCANGAVVPFATDPEYFYPQPSEVYQHPVSFVGNDIRGPIVNLRYFLPAIPFGLTIYGNLWSEPLSQVWRGKLPMPDLPKLYTSSLINLNAHILEHIELDTINLRIYDILACGGFILSDYVESIPYMFGDAVVCTEGYEDEWAKLVSYLADPEERQRRSQEGRKIVLSDHTYRNRVETLINYLQQFL</sequence>
<accession>A0AAV3XFK3</accession>